<dbReference type="InterPro" id="IPR050186">
    <property type="entry name" value="TPT_transporter"/>
</dbReference>
<feature type="region of interest" description="Disordered" evidence="5">
    <location>
        <begin position="420"/>
        <end position="440"/>
    </location>
</feature>
<name>A0A060SEM3_PYCCI</name>
<keyword evidence="9" id="KW-1185">Reference proteome</keyword>
<feature type="compositionally biased region" description="Basic and acidic residues" evidence="5">
    <location>
        <begin position="422"/>
        <end position="440"/>
    </location>
</feature>
<keyword evidence="2 6" id="KW-0812">Transmembrane</keyword>
<comment type="caution">
    <text evidence="8">The sequence shown here is derived from an EMBL/GenBank/DDBJ whole genome shotgun (WGS) entry which is preliminary data.</text>
</comment>
<dbReference type="OrthoDB" id="5547497at2759"/>
<accession>A0A060SEM3</accession>
<protein>
    <recommendedName>
        <fullName evidence="7">Sugar phosphate transporter domain-containing protein</fullName>
    </recommendedName>
</protein>
<evidence type="ECO:0000256" key="4">
    <source>
        <dbReference type="ARBA" id="ARBA00023136"/>
    </source>
</evidence>
<evidence type="ECO:0000259" key="7">
    <source>
        <dbReference type="Pfam" id="PF03151"/>
    </source>
</evidence>
<evidence type="ECO:0000256" key="6">
    <source>
        <dbReference type="SAM" id="Phobius"/>
    </source>
</evidence>
<dbReference type="GO" id="GO:0016020">
    <property type="term" value="C:membrane"/>
    <property type="evidence" value="ECO:0007669"/>
    <property type="project" value="UniProtKB-SubCell"/>
</dbReference>
<dbReference type="EMBL" id="CCBP010000119">
    <property type="protein sequence ID" value="CDO72967.1"/>
    <property type="molecule type" value="Genomic_DNA"/>
</dbReference>
<dbReference type="Proteomes" id="UP000029665">
    <property type="component" value="Unassembled WGS sequence"/>
</dbReference>
<proteinExistence type="predicted"/>
<gene>
    <name evidence="8" type="ORF">BN946_scf185007.g21</name>
</gene>
<keyword evidence="3 6" id="KW-1133">Transmembrane helix</keyword>
<evidence type="ECO:0000256" key="5">
    <source>
        <dbReference type="SAM" id="MobiDB-lite"/>
    </source>
</evidence>
<feature type="transmembrane region" description="Helical" evidence="6">
    <location>
        <begin position="279"/>
        <end position="297"/>
    </location>
</feature>
<dbReference type="InterPro" id="IPR004853">
    <property type="entry name" value="Sugar_P_trans_dom"/>
</dbReference>
<evidence type="ECO:0000256" key="3">
    <source>
        <dbReference type="ARBA" id="ARBA00022989"/>
    </source>
</evidence>
<evidence type="ECO:0000256" key="2">
    <source>
        <dbReference type="ARBA" id="ARBA00022692"/>
    </source>
</evidence>
<reference evidence="8" key="1">
    <citation type="submission" date="2014-01" db="EMBL/GenBank/DDBJ databases">
        <title>The genome of the white-rot fungus Pycnoporus cinnabarinus: a basidiomycete model with a versatile arsenal for lignocellulosic biomass breakdown.</title>
        <authorList>
            <person name="Levasseur A."/>
            <person name="Lomascolo A."/>
            <person name="Ruiz-Duenas F.J."/>
            <person name="Uzan E."/>
            <person name="Piumi F."/>
            <person name="Kues U."/>
            <person name="Ram A.F.J."/>
            <person name="Murat C."/>
            <person name="Haon M."/>
            <person name="Benoit I."/>
            <person name="Arfi Y."/>
            <person name="Chevret D."/>
            <person name="Drula E."/>
            <person name="Kwon M.J."/>
            <person name="Gouret P."/>
            <person name="Lesage-Meessen L."/>
            <person name="Lombard V."/>
            <person name="Mariette J."/>
            <person name="Noirot C."/>
            <person name="Park J."/>
            <person name="Patyshakuliyeva A."/>
            <person name="Wieneger R.A.B."/>
            <person name="Wosten H.A.B."/>
            <person name="Martin F."/>
            <person name="Coutinho P.M."/>
            <person name="de Vries R."/>
            <person name="Martinez A.T."/>
            <person name="Klopp C."/>
            <person name="Pontarotti P."/>
            <person name="Henrissat B."/>
            <person name="Record E."/>
        </authorList>
    </citation>
    <scope>NUCLEOTIDE SEQUENCE [LARGE SCALE GENOMIC DNA]</scope>
    <source>
        <strain evidence="8">BRFM137</strain>
    </source>
</reference>
<dbReference type="AlphaFoldDB" id="A0A060SEM3"/>
<feature type="domain" description="Sugar phosphate transporter" evidence="7">
    <location>
        <begin position="96"/>
        <end position="389"/>
    </location>
</feature>
<comment type="subcellular location">
    <subcellularLocation>
        <location evidence="1">Membrane</location>
        <topology evidence="1">Multi-pass membrane protein</topology>
    </subcellularLocation>
</comment>
<dbReference type="PANTHER" id="PTHR11132">
    <property type="entry name" value="SOLUTE CARRIER FAMILY 35"/>
    <property type="match status" value="1"/>
</dbReference>
<feature type="transmembrane region" description="Helical" evidence="6">
    <location>
        <begin position="91"/>
        <end position="111"/>
    </location>
</feature>
<dbReference type="Pfam" id="PF03151">
    <property type="entry name" value="TPT"/>
    <property type="match status" value="1"/>
</dbReference>
<keyword evidence="4 6" id="KW-0472">Membrane</keyword>
<feature type="transmembrane region" description="Helical" evidence="6">
    <location>
        <begin position="317"/>
        <end position="338"/>
    </location>
</feature>
<feature type="transmembrane region" description="Helical" evidence="6">
    <location>
        <begin position="373"/>
        <end position="392"/>
    </location>
</feature>
<dbReference type="HOGENOM" id="CLU_044894_0_1_1"/>
<feature type="transmembrane region" description="Helical" evidence="6">
    <location>
        <begin position="161"/>
        <end position="182"/>
    </location>
</feature>
<feature type="transmembrane region" description="Helical" evidence="6">
    <location>
        <begin position="20"/>
        <end position="38"/>
    </location>
</feature>
<evidence type="ECO:0000256" key="1">
    <source>
        <dbReference type="ARBA" id="ARBA00004141"/>
    </source>
</evidence>
<feature type="transmembrane region" description="Helical" evidence="6">
    <location>
        <begin position="123"/>
        <end position="141"/>
    </location>
</feature>
<dbReference type="OMA" id="IHAVLIK"/>
<organism evidence="8 9">
    <name type="scientific">Pycnoporus cinnabarinus</name>
    <name type="common">Cinnabar-red polypore</name>
    <name type="synonym">Trametes cinnabarina</name>
    <dbReference type="NCBI Taxonomy" id="5643"/>
    <lineage>
        <taxon>Eukaryota</taxon>
        <taxon>Fungi</taxon>
        <taxon>Dikarya</taxon>
        <taxon>Basidiomycota</taxon>
        <taxon>Agaricomycotina</taxon>
        <taxon>Agaricomycetes</taxon>
        <taxon>Polyporales</taxon>
        <taxon>Polyporaceae</taxon>
        <taxon>Trametes</taxon>
    </lineage>
</organism>
<evidence type="ECO:0000313" key="8">
    <source>
        <dbReference type="EMBL" id="CDO72967.1"/>
    </source>
</evidence>
<evidence type="ECO:0000313" key="9">
    <source>
        <dbReference type="Proteomes" id="UP000029665"/>
    </source>
</evidence>
<feature type="transmembrane region" description="Helical" evidence="6">
    <location>
        <begin position="246"/>
        <end position="267"/>
    </location>
</feature>
<sequence>MSQLLQHSIGGVQVCSRSPATIILPAIAALLSAINLAAASSMSEAYRPELWLLSAVGPRAGQLDVCSFPLIHIGLYSSVDLKMDSKDSTHAWKVAGVVTFYMAAALVMVFVNKAVMISSPDLPLLFLLIQLTLAVVLLHGASMITTKVEIPKLELKPAKKLAPVTLVNVVGLVFNLLCLRGVDASFFQIARGLQLPLTIIVSSMHGRSLPSRLVISAAAVVSTGFFIGLAPNSISADRLHEAPSRLSIVYGVLSSLFIAIHAVLIKFSLPHAQNSAIQLAYWQNLGSALLLAPFILLQGELSKLAELTRSPTWNAEVFVWGSVVTGVFGFLLCVAGLLSIKITSPVTHMFSSAARSAIQTLLGVWLFKDLLTVNRAVSILIIAAGTVFYTWVKSVETTPAPARPSKVSFKDDVEANGGVQMEHVDGEVHDWQDEKRKHPA</sequence>